<evidence type="ECO:0000259" key="1">
    <source>
        <dbReference type="Pfam" id="PF02627"/>
    </source>
</evidence>
<sequence>MSTRIDFYGASPEALAAMIALEKAGGKLGIDARLLDLIKLRASQINGCAFCIDLHTTDARKAGESERRLATLSAWRETPFFTERERAALAWTESLTNIAATHAPDADYELLAAHYSPKEMSDLTLAIVTINAWNRYAIGFRKMPPA</sequence>
<dbReference type="InterPro" id="IPR003779">
    <property type="entry name" value="CMD-like"/>
</dbReference>
<dbReference type="PANTHER" id="PTHR34846:SF10">
    <property type="entry name" value="CYTOPLASMIC PROTEIN"/>
    <property type="match status" value="1"/>
</dbReference>
<proteinExistence type="predicted"/>
<gene>
    <name evidence="2" type="ORF">GJ698_15190</name>
</gene>
<dbReference type="EMBL" id="WKJL01000010">
    <property type="protein sequence ID" value="MRW85429.1"/>
    <property type="molecule type" value="Genomic_DNA"/>
</dbReference>
<name>A0A844DCV7_9BURK</name>
<dbReference type="Gene3D" id="1.20.1290.10">
    <property type="entry name" value="AhpD-like"/>
    <property type="match status" value="1"/>
</dbReference>
<dbReference type="AlphaFoldDB" id="A0A844DCV7"/>
<feature type="domain" description="Carboxymuconolactone decarboxylase-like" evidence="1">
    <location>
        <begin position="12"/>
        <end position="93"/>
    </location>
</feature>
<dbReference type="Pfam" id="PF02627">
    <property type="entry name" value="CMD"/>
    <property type="match status" value="1"/>
</dbReference>
<dbReference type="InterPro" id="IPR029032">
    <property type="entry name" value="AhpD-like"/>
</dbReference>
<dbReference type="NCBIfam" id="TIGR00778">
    <property type="entry name" value="ahpD_dom"/>
    <property type="match status" value="1"/>
</dbReference>
<dbReference type="InterPro" id="IPR004675">
    <property type="entry name" value="AhpD_core"/>
</dbReference>
<dbReference type="SUPFAM" id="SSF69118">
    <property type="entry name" value="AhpD-like"/>
    <property type="match status" value="1"/>
</dbReference>
<dbReference type="PANTHER" id="PTHR34846">
    <property type="entry name" value="4-CARBOXYMUCONOLACTONE DECARBOXYLASE FAMILY PROTEIN (AFU_ORTHOLOGUE AFUA_6G11590)"/>
    <property type="match status" value="1"/>
</dbReference>
<accession>A0A844DCV7</accession>
<dbReference type="GO" id="GO:0051920">
    <property type="term" value="F:peroxiredoxin activity"/>
    <property type="evidence" value="ECO:0007669"/>
    <property type="project" value="InterPro"/>
</dbReference>
<organism evidence="2 3">
    <name type="scientific">Duganella aquatilis</name>
    <dbReference type="NCBI Taxonomy" id="2666082"/>
    <lineage>
        <taxon>Bacteria</taxon>
        <taxon>Pseudomonadati</taxon>
        <taxon>Pseudomonadota</taxon>
        <taxon>Betaproteobacteria</taxon>
        <taxon>Burkholderiales</taxon>
        <taxon>Oxalobacteraceae</taxon>
        <taxon>Telluria group</taxon>
        <taxon>Duganella</taxon>
    </lineage>
</organism>
<dbReference type="RefSeq" id="WP_154358504.1">
    <property type="nucleotide sequence ID" value="NZ_WKJL01000010.1"/>
</dbReference>
<comment type="caution">
    <text evidence="2">The sequence shown here is derived from an EMBL/GenBank/DDBJ whole genome shotgun (WGS) entry which is preliminary data.</text>
</comment>
<keyword evidence="3" id="KW-1185">Reference proteome</keyword>
<reference evidence="2 3" key="1">
    <citation type="submission" date="2019-11" db="EMBL/GenBank/DDBJ databases">
        <title>Novel species isolated from a subtropical stream in China.</title>
        <authorList>
            <person name="Lu H."/>
        </authorList>
    </citation>
    <scope>NUCLEOTIDE SEQUENCE [LARGE SCALE GENOMIC DNA]</scope>
    <source>
        <strain evidence="2 3">FT26W</strain>
    </source>
</reference>
<dbReference type="Proteomes" id="UP000439986">
    <property type="component" value="Unassembled WGS sequence"/>
</dbReference>
<evidence type="ECO:0000313" key="2">
    <source>
        <dbReference type="EMBL" id="MRW85429.1"/>
    </source>
</evidence>
<evidence type="ECO:0000313" key="3">
    <source>
        <dbReference type="Proteomes" id="UP000439986"/>
    </source>
</evidence>
<protein>
    <submittedName>
        <fullName evidence="2">Carboxymuconolactone decarboxylase family protein</fullName>
    </submittedName>
</protein>